<name>W2YJA0_PHYNI</name>
<proteinExistence type="predicted"/>
<organism evidence="2 3">
    <name type="scientific">Phytophthora nicotianae P10297</name>
    <dbReference type="NCBI Taxonomy" id="1317064"/>
    <lineage>
        <taxon>Eukaryota</taxon>
        <taxon>Sar</taxon>
        <taxon>Stramenopiles</taxon>
        <taxon>Oomycota</taxon>
        <taxon>Peronosporomycetes</taxon>
        <taxon>Peronosporales</taxon>
        <taxon>Peronosporaceae</taxon>
        <taxon>Phytophthora</taxon>
    </lineage>
</organism>
<dbReference type="Proteomes" id="UP000018948">
    <property type="component" value="Unassembled WGS sequence"/>
</dbReference>
<dbReference type="EMBL" id="ANIY01003586">
    <property type="protein sequence ID" value="ETP34728.1"/>
    <property type="molecule type" value="Genomic_DNA"/>
</dbReference>
<evidence type="ECO:0000256" key="1">
    <source>
        <dbReference type="SAM" id="MobiDB-lite"/>
    </source>
</evidence>
<gene>
    <name evidence="2" type="ORF">F442_16999</name>
</gene>
<protein>
    <recommendedName>
        <fullName evidence="4">PiggyBac transposable element-derived protein domain-containing protein</fullName>
    </recommendedName>
</protein>
<evidence type="ECO:0000313" key="3">
    <source>
        <dbReference type="Proteomes" id="UP000018948"/>
    </source>
</evidence>
<reference evidence="2 3" key="1">
    <citation type="submission" date="2013-11" db="EMBL/GenBank/DDBJ databases">
        <title>The Genome Sequence of Phytophthora parasitica P10297.</title>
        <authorList>
            <consortium name="The Broad Institute Genomics Platform"/>
            <person name="Russ C."/>
            <person name="Tyler B."/>
            <person name="Panabieres F."/>
            <person name="Shan W."/>
            <person name="Tripathy S."/>
            <person name="Grunwald N."/>
            <person name="Machado M."/>
            <person name="Johnson C.S."/>
            <person name="Walker B."/>
            <person name="Young S.K."/>
            <person name="Zeng Q."/>
            <person name="Gargeya S."/>
            <person name="Fitzgerald M."/>
            <person name="Haas B."/>
            <person name="Abouelleil A."/>
            <person name="Allen A.W."/>
            <person name="Alvarado L."/>
            <person name="Arachchi H.M."/>
            <person name="Berlin A.M."/>
            <person name="Chapman S.B."/>
            <person name="Gainer-Dewar J."/>
            <person name="Goldberg J."/>
            <person name="Griggs A."/>
            <person name="Gujja S."/>
            <person name="Hansen M."/>
            <person name="Howarth C."/>
            <person name="Imamovic A."/>
            <person name="Ireland A."/>
            <person name="Larimer J."/>
            <person name="McCowan C."/>
            <person name="Murphy C."/>
            <person name="Pearson M."/>
            <person name="Poon T.W."/>
            <person name="Priest M."/>
            <person name="Roberts A."/>
            <person name="Saif S."/>
            <person name="Shea T."/>
            <person name="Sisk P."/>
            <person name="Sykes S."/>
            <person name="Wortman J."/>
            <person name="Nusbaum C."/>
            <person name="Birren B."/>
        </authorList>
    </citation>
    <scope>NUCLEOTIDE SEQUENCE [LARGE SCALE GENOMIC DNA]</scope>
    <source>
        <strain evidence="2 3">P10297</strain>
    </source>
</reference>
<dbReference type="OrthoDB" id="146234at2759"/>
<sequence>MPRAAAKTTQVQPESVAAATPRTAGAEAKQSASTTTVTTTSASKTPATKSYAAKKPSANKQPVAKKPIAKMHATPLCYTSTNDFVTDMPAAAVPDAADTVPDITDIAIPDVEDTTPEPVPEATTTSAEVTTDDGTTAGRSLLDAFYSDNFLDALRRDQDEELILHDEDNNAELEESDTDSVKHDTEVTADKEKWYYFDERYGGQVQVDAAPLYDGPSGPTKAALAYAENPLSIFYFFLPKELWRRIAAETNKYRLDSVDEVAQGMRRRALEKRLTTPSTTVLSVEEYRVKLRRKNSIQPHDINRHLLWQSRQGRNCSSSDAVVVNLQHVLQGQSAQRLIFTDNYYSSIPLSHKLLAMGTCTWELFVVIARGGARSWSSSRRGGRRVCLEARFELRSGAAIQSSLL</sequence>
<evidence type="ECO:0000313" key="2">
    <source>
        <dbReference type="EMBL" id="ETP34728.1"/>
    </source>
</evidence>
<dbReference type="AlphaFoldDB" id="W2YJA0"/>
<accession>W2YJA0</accession>
<comment type="caution">
    <text evidence="2">The sequence shown here is derived from an EMBL/GenBank/DDBJ whole genome shotgun (WGS) entry which is preliminary data.</text>
</comment>
<feature type="compositionally biased region" description="Low complexity" evidence="1">
    <location>
        <begin position="17"/>
        <end position="58"/>
    </location>
</feature>
<feature type="region of interest" description="Disordered" evidence="1">
    <location>
        <begin position="110"/>
        <end position="134"/>
    </location>
</feature>
<feature type="region of interest" description="Disordered" evidence="1">
    <location>
        <begin position="1"/>
        <end position="66"/>
    </location>
</feature>
<evidence type="ECO:0008006" key="4">
    <source>
        <dbReference type="Google" id="ProtNLM"/>
    </source>
</evidence>